<dbReference type="OrthoDB" id="9801692at2"/>
<keyword evidence="2" id="KW-0732">Signal</keyword>
<evidence type="ECO:0000256" key="1">
    <source>
        <dbReference type="SAM" id="MobiDB-lite"/>
    </source>
</evidence>
<dbReference type="InParanoid" id="A0A2G4YRR3"/>
<dbReference type="GO" id="GO:0032259">
    <property type="term" value="P:methylation"/>
    <property type="evidence" value="ECO:0007669"/>
    <property type="project" value="UniProtKB-KW"/>
</dbReference>
<evidence type="ECO:0000313" key="3">
    <source>
        <dbReference type="EMBL" id="PHZ84146.1"/>
    </source>
</evidence>
<evidence type="ECO:0000256" key="2">
    <source>
        <dbReference type="SAM" id="SignalP"/>
    </source>
</evidence>
<dbReference type="Gene3D" id="3.40.50.150">
    <property type="entry name" value="Vaccinia Virus protein VP39"/>
    <property type="match status" value="1"/>
</dbReference>
<feature type="chain" id="PRO_5013955720" evidence="2">
    <location>
        <begin position="19"/>
        <end position="264"/>
    </location>
</feature>
<dbReference type="SUPFAM" id="SSF53335">
    <property type="entry name" value="S-adenosyl-L-methionine-dependent methyltransferases"/>
    <property type="match status" value="1"/>
</dbReference>
<name>A0A2G4YRR3_9PROT</name>
<sequence>MKAWTLACIGAVTLSVTAAPVMAKTLDEVIAGDHRSAKNKARDSYRHPKETLEFFGLQPDMTVVEIWPGGGWYQEILAPYLHEKGTYYGAGYDVEATRGYRVRALKETLARKTEMPDLYGTMKITELSPPAKLEIAPAGSADMVLSFRNFHNWKMGGTEDQVLGAIYKALKPGGIFGITDHRNENSAGRDGYVKPSDLMAAAQKAGFVFVAKSEVNANPKDTKDHERGVWTLPPSLSGNPENHDKMRSIGESDRLTYKFMKPVK</sequence>
<accession>A0A2G4YRR3</accession>
<keyword evidence="3" id="KW-0489">Methyltransferase</keyword>
<keyword evidence="3" id="KW-0808">Transferase</keyword>
<proteinExistence type="predicted"/>
<dbReference type="Proteomes" id="UP000229730">
    <property type="component" value="Unassembled WGS sequence"/>
</dbReference>
<comment type="caution">
    <text evidence="3">The sequence shown here is derived from an EMBL/GenBank/DDBJ whole genome shotgun (WGS) entry which is preliminary data.</text>
</comment>
<dbReference type="AlphaFoldDB" id="A0A2G4YRR3"/>
<protein>
    <submittedName>
        <fullName evidence="3">Methyltransferase</fullName>
    </submittedName>
</protein>
<dbReference type="InterPro" id="IPR029063">
    <property type="entry name" value="SAM-dependent_MTases_sf"/>
</dbReference>
<keyword evidence="4" id="KW-1185">Reference proteome</keyword>
<dbReference type="GO" id="GO:0008168">
    <property type="term" value="F:methyltransferase activity"/>
    <property type="evidence" value="ECO:0007669"/>
    <property type="project" value="UniProtKB-KW"/>
</dbReference>
<reference evidence="3 4" key="1">
    <citation type="submission" date="2017-10" db="EMBL/GenBank/DDBJ databases">
        <title>Frigbacter circumglobatus gen. nov. sp. nov., isolated from sediment cultured in situ.</title>
        <authorList>
            <person name="Zhao Z."/>
        </authorList>
    </citation>
    <scope>NUCLEOTIDE SEQUENCE [LARGE SCALE GENOMIC DNA]</scope>
    <source>
        <strain evidence="3 4">ZYL</strain>
    </source>
</reference>
<evidence type="ECO:0000313" key="4">
    <source>
        <dbReference type="Proteomes" id="UP000229730"/>
    </source>
</evidence>
<gene>
    <name evidence="3" type="ORF">CRD36_13190</name>
</gene>
<dbReference type="EMBL" id="PDEM01000025">
    <property type="protein sequence ID" value="PHZ84146.1"/>
    <property type="molecule type" value="Genomic_DNA"/>
</dbReference>
<feature type="signal peptide" evidence="2">
    <location>
        <begin position="1"/>
        <end position="18"/>
    </location>
</feature>
<dbReference type="InterPro" id="IPR016980">
    <property type="entry name" value="S-AdoMet-dep_MeTrfase_Alr7345"/>
</dbReference>
<feature type="region of interest" description="Disordered" evidence="1">
    <location>
        <begin position="218"/>
        <end position="247"/>
    </location>
</feature>
<dbReference type="PIRSF" id="PIRSF031679">
    <property type="entry name" value="Mtase_Alr7345_prd"/>
    <property type="match status" value="1"/>
</dbReference>
<organism evidence="3 4">
    <name type="scientific">Paremcibacter congregatus</name>
    <dbReference type="NCBI Taxonomy" id="2043170"/>
    <lineage>
        <taxon>Bacteria</taxon>
        <taxon>Pseudomonadati</taxon>
        <taxon>Pseudomonadota</taxon>
        <taxon>Alphaproteobacteria</taxon>
        <taxon>Emcibacterales</taxon>
        <taxon>Emcibacteraceae</taxon>
        <taxon>Paremcibacter</taxon>
    </lineage>
</organism>